<name>A0ABZ1APG0_AROEV</name>
<evidence type="ECO:0000313" key="1">
    <source>
        <dbReference type="EMBL" id="WRL46406.1"/>
    </source>
</evidence>
<keyword evidence="2" id="KW-1185">Reference proteome</keyword>
<reference evidence="1 2" key="1">
    <citation type="submission" date="2023-12" db="EMBL/GenBank/DDBJ databases">
        <title>A. evansii MAY27, complete genome.</title>
        <authorList>
            <person name="Wang Y."/>
        </authorList>
    </citation>
    <scope>NUCLEOTIDE SEQUENCE [LARGE SCALE GENOMIC DNA]</scope>
    <source>
        <strain evidence="1 2">MAY27</strain>
    </source>
</reference>
<organism evidence="1 2">
    <name type="scientific">Aromatoleum evansii</name>
    <name type="common">Azoarcus evansii</name>
    <dbReference type="NCBI Taxonomy" id="59406"/>
    <lineage>
        <taxon>Bacteria</taxon>
        <taxon>Pseudomonadati</taxon>
        <taxon>Pseudomonadota</taxon>
        <taxon>Betaproteobacteria</taxon>
        <taxon>Rhodocyclales</taxon>
        <taxon>Rhodocyclaceae</taxon>
        <taxon>Aromatoleum</taxon>
    </lineage>
</organism>
<sequence>MSSANDYGIHYWCVKGDGDAVYVYADRLEITPCGALVALGGYRKEGTHAEHEQQLWAAAPGQWKTFFAASIVDRRPVAVDVPA</sequence>
<evidence type="ECO:0000313" key="2">
    <source>
        <dbReference type="Proteomes" id="UP001626593"/>
    </source>
</evidence>
<proteinExistence type="predicted"/>
<gene>
    <name evidence="1" type="ORF">U5817_24950</name>
</gene>
<accession>A0ABZ1APG0</accession>
<protein>
    <submittedName>
        <fullName evidence="1">Uncharacterized protein</fullName>
    </submittedName>
</protein>
<dbReference type="EMBL" id="CP141259">
    <property type="protein sequence ID" value="WRL46406.1"/>
    <property type="molecule type" value="Genomic_DNA"/>
</dbReference>
<dbReference type="Proteomes" id="UP001626593">
    <property type="component" value="Chromosome"/>
</dbReference>
<dbReference type="RefSeq" id="WP_169132331.1">
    <property type="nucleotide sequence ID" value="NZ_CAWPLS010000294.1"/>
</dbReference>